<proteinExistence type="predicted"/>
<reference evidence="2 3" key="1">
    <citation type="submission" date="2013-11" db="EMBL/GenBank/DDBJ databases">
        <title>Genome sequencing of Stegodyphus mimosarum.</title>
        <authorList>
            <person name="Bechsgaard J."/>
        </authorList>
    </citation>
    <scope>NUCLEOTIDE SEQUENCE [LARGE SCALE GENOMIC DNA]</scope>
</reference>
<feature type="compositionally biased region" description="Low complexity" evidence="1">
    <location>
        <begin position="70"/>
        <end position="79"/>
    </location>
</feature>
<feature type="compositionally biased region" description="Pro residues" evidence="1">
    <location>
        <begin position="198"/>
        <end position="207"/>
    </location>
</feature>
<name>A0A087SVW4_STEMI</name>
<dbReference type="Proteomes" id="UP000054359">
    <property type="component" value="Unassembled WGS sequence"/>
</dbReference>
<feature type="compositionally biased region" description="Polar residues" evidence="1">
    <location>
        <begin position="216"/>
        <end position="229"/>
    </location>
</feature>
<dbReference type="AlphaFoldDB" id="A0A087SVW4"/>
<dbReference type="OrthoDB" id="6436395at2759"/>
<evidence type="ECO:0000313" key="2">
    <source>
        <dbReference type="EMBL" id="KFM57003.1"/>
    </source>
</evidence>
<organism evidence="2 3">
    <name type="scientific">Stegodyphus mimosarum</name>
    <name type="common">African social velvet spider</name>
    <dbReference type="NCBI Taxonomy" id="407821"/>
    <lineage>
        <taxon>Eukaryota</taxon>
        <taxon>Metazoa</taxon>
        <taxon>Ecdysozoa</taxon>
        <taxon>Arthropoda</taxon>
        <taxon>Chelicerata</taxon>
        <taxon>Arachnida</taxon>
        <taxon>Araneae</taxon>
        <taxon>Araneomorphae</taxon>
        <taxon>Entelegynae</taxon>
        <taxon>Eresoidea</taxon>
        <taxon>Eresidae</taxon>
        <taxon>Stegodyphus</taxon>
    </lineage>
</organism>
<dbReference type="EMBL" id="KK112187">
    <property type="protein sequence ID" value="KFM57003.1"/>
    <property type="molecule type" value="Genomic_DNA"/>
</dbReference>
<dbReference type="OMA" id="YRPNEYY"/>
<feature type="compositionally biased region" description="Polar residues" evidence="1">
    <location>
        <begin position="19"/>
        <end position="30"/>
    </location>
</feature>
<evidence type="ECO:0000313" key="3">
    <source>
        <dbReference type="Proteomes" id="UP000054359"/>
    </source>
</evidence>
<protein>
    <submittedName>
        <fullName evidence="2">Uncharacterized protein</fullName>
    </submittedName>
</protein>
<sequence>MLSKLGFSQEDLERLSGYSRRSTTNSTMLESDSVPPATYAEDPRSHHPYAGYPPSHAQPPKKHAERYESSKYPSYSSSKPTEREYRPNEYYPPETSTPHRGYYSAPPANSHPPPQGSYDAKSYKAVQDSTPRAYSTYHHHQPSNYNQYPPPPPPAPPSTSSYSPKRSPSEAWRHNPSAHTDWDDTKPKKQESWQGEGPYPPHPPPLPYSSTPSNSESHQSRPSYNSQPDKPSHRYATYHKPEVPSKPSYSPSSSISSSSSDYHVHKPSYYPPPSTYSSSSKVPSRSGSVSYGSSSHHHPPPSKPGITIRFKAKTPGHHGLNIPLNFNPLEVVKKLIPLSALNPLNNKKVTIGITIENKKEHHDYHSY</sequence>
<feature type="compositionally biased region" description="Low complexity" evidence="1">
    <location>
        <begin position="245"/>
        <end position="261"/>
    </location>
</feature>
<feature type="non-terminal residue" evidence="2">
    <location>
        <position position="367"/>
    </location>
</feature>
<accession>A0A087SVW4</accession>
<feature type="compositionally biased region" description="Pro residues" evidence="1">
    <location>
        <begin position="148"/>
        <end position="157"/>
    </location>
</feature>
<keyword evidence="3" id="KW-1185">Reference proteome</keyword>
<gene>
    <name evidence="2" type="ORF">X975_25597</name>
</gene>
<evidence type="ECO:0000256" key="1">
    <source>
        <dbReference type="SAM" id="MobiDB-lite"/>
    </source>
</evidence>
<feature type="region of interest" description="Disordered" evidence="1">
    <location>
        <begin position="1"/>
        <end position="305"/>
    </location>
</feature>
<feature type="compositionally biased region" description="Low complexity" evidence="1">
    <location>
        <begin position="275"/>
        <end position="294"/>
    </location>
</feature>
<feature type="compositionally biased region" description="Basic and acidic residues" evidence="1">
    <location>
        <begin position="180"/>
        <end position="191"/>
    </location>
</feature>